<evidence type="ECO:0000256" key="3">
    <source>
        <dbReference type="ARBA" id="ARBA00023163"/>
    </source>
</evidence>
<evidence type="ECO:0000313" key="6">
    <source>
        <dbReference type="Proteomes" id="UP000650628"/>
    </source>
</evidence>
<organism evidence="5 6">
    <name type="scientific">Planotetraspora mira</name>
    <dbReference type="NCBI Taxonomy" id="58121"/>
    <lineage>
        <taxon>Bacteria</taxon>
        <taxon>Bacillati</taxon>
        <taxon>Actinomycetota</taxon>
        <taxon>Actinomycetes</taxon>
        <taxon>Streptosporangiales</taxon>
        <taxon>Streptosporangiaceae</taxon>
        <taxon>Planotetraspora</taxon>
    </lineage>
</organism>
<name>A0A8J3TTQ7_9ACTN</name>
<gene>
    <name evidence="5" type="ORF">Pmi06nite_64050</name>
</gene>
<dbReference type="InterPro" id="IPR028082">
    <property type="entry name" value="Peripla_BP_I"/>
</dbReference>
<keyword evidence="1" id="KW-0805">Transcription regulation</keyword>
<dbReference type="EMBL" id="BOOO01000037">
    <property type="protein sequence ID" value="GII32963.1"/>
    <property type="molecule type" value="Genomic_DNA"/>
</dbReference>
<sequence length="73" mass="7918">MPSDVSIVGFDDSPSAAFWNPPLTTVRMDFVALGRACYAAARAQIWDEEMPVPDLPSPRLIVRQSTGPLPTST</sequence>
<keyword evidence="2" id="KW-0238">DNA-binding</keyword>
<keyword evidence="6" id="KW-1185">Reference proteome</keyword>
<dbReference type="PANTHER" id="PTHR30146:SF109">
    <property type="entry name" value="HTH-TYPE TRANSCRIPTIONAL REGULATOR GALS"/>
    <property type="match status" value="1"/>
</dbReference>
<evidence type="ECO:0000256" key="2">
    <source>
        <dbReference type="ARBA" id="ARBA00023125"/>
    </source>
</evidence>
<protein>
    <recommendedName>
        <fullName evidence="4">Transcriptional regulator LacI/GalR-like sensor domain-containing protein</fullName>
    </recommendedName>
</protein>
<dbReference type="Proteomes" id="UP000650628">
    <property type="component" value="Unassembled WGS sequence"/>
</dbReference>
<dbReference type="PANTHER" id="PTHR30146">
    <property type="entry name" value="LACI-RELATED TRANSCRIPTIONAL REPRESSOR"/>
    <property type="match status" value="1"/>
</dbReference>
<dbReference type="Pfam" id="PF13377">
    <property type="entry name" value="Peripla_BP_3"/>
    <property type="match status" value="1"/>
</dbReference>
<evidence type="ECO:0000256" key="1">
    <source>
        <dbReference type="ARBA" id="ARBA00023015"/>
    </source>
</evidence>
<evidence type="ECO:0000259" key="4">
    <source>
        <dbReference type="Pfam" id="PF13377"/>
    </source>
</evidence>
<dbReference type="GO" id="GO:0003700">
    <property type="term" value="F:DNA-binding transcription factor activity"/>
    <property type="evidence" value="ECO:0007669"/>
    <property type="project" value="TreeGrafter"/>
</dbReference>
<dbReference type="Gene3D" id="3.40.50.2300">
    <property type="match status" value="1"/>
</dbReference>
<dbReference type="SUPFAM" id="SSF53822">
    <property type="entry name" value="Periplasmic binding protein-like I"/>
    <property type="match status" value="1"/>
</dbReference>
<comment type="caution">
    <text evidence="5">The sequence shown here is derived from an EMBL/GenBank/DDBJ whole genome shotgun (WGS) entry which is preliminary data.</text>
</comment>
<dbReference type="AlphaFoldDB" id="A0A8J3TTQ7"/>
<dbReference type="InterPro" id="IPR046335">
    <property type="entry name" value="LacI/GalR-like_sensor"/>
</dbReference>
<evidence type="ECO:0000313" key="5">
    <source>
        <dbReference type="EMBL" id="GII32963.1"/>
    </source>
</evidence>
<proteinExistence type="predicted"/>
<reference evidence="5 6" key="1">
    <citation type="submission" date="2021-01" db="EMBL/GenBank/DDBJ databases">
        <title>Whole genome shotgun sequence of Planotetraspora mira NBRC 15435.</title>
        <authorList>
            <person name="Komaki H."/>
            <person name="Tamura T."/>
        </authorList>
    </citation>
    <scope>NUCLEOTIDE SEQUENCE [LARGE SCALE GENOMIC DNA]</scope>
    <source>
        <strain evidence="5 6">NBRC 15435</strain>
    </source>
</reference>
<keyword evidence="3" id="KW-0804">Transcription</keyword>
<dbReference type="GO" id="GO:0000976">
    <property type="term" value="F:transcription cis-regulatory region binding"/>
    <property type="evidence" value="ECO:0007669"/>
    <property type="project" value="TreeGrafter"/>
</dbReference>
<feature type="domain" description="Transcriptional regulator LacI/GalR-like sensor" evidence="4">
    <location>
        <begin position="2"/>
        <end position="66"/>
    </location>
</feature>
<accession>A0A8J3TTQ7</accession>